<feature type="active site" description="Nucleophile" evidence="2">
    <location>
        <position position="267"/>
    </location>
</feature>
<proteinExistence type="inferred from homology"/>
<dbReference type="GO" id="GO:0005634">
    <property type="term" value="C:nucleus"/>
    <property type="evidence" value="ECO:0007669"/>
    <property type="project" value="TreeGrafter"/>
</dbReference>
<dbReference type="PANTHER" id="PTHR12978:SF0">
    <property type="entry name" value="M7GPPPX DIPHOSPHATASE"/>
    <property type="match status" value="1"/>
</dbReference>
<dbReference type="InterPro" id="IPR036265">
    <property type="entry name" value="HIT-like_sf"/>
</dbReference>
<dbReference type="InterPro" id="IPR011145">
    <property type="entry name" value="Scavenger_mRNA_decap_enz_N"/>
</dbReference>
<keyword evidence="4" id="KW-1185">Reference proteome</keyword>
<dbReference type="EMBL" id="KV423918">
    <property type="protein sequence ID" value="KZT62092.1"/>
    <property type="molecule type" value="Genomic_DNA"/>
</dbReference>
<evidence type="ECO:0000256" key="1">
    <source>
        <dbReference type="ARBA" id="ARBA00010208"/>
    </source>
</evidence>
<dbReference type="PIRSF" id="PIRSF028973">
    <property type="entry name" value="Scavenger_mRNA_decap_enz"/>
    <property type="match status" value="1"/>
</dbReference>
<comment type="similarity">
    <text evidence="1">Belongs to the HIT family.</text>
</comment>
<dbReference type="Gene3D" id="3.30.200.40">
    <property type="entry name" value="Scavenger mRNA decapping enzyme, N-terminal domain"/>
    <property type="match status" value="1"/>
</dbReference>
<dbReference type="Pfam" id="PF05652">
    <property type="entry name" value="DcpS"/>
    <property type="match status" value="1"/>
</dbReference>
<dbReference type="GO" id="GO:0016787">
    <property type="term" value="F:hydrolase activity"/>
    <property type="evidence" value="ECO:0007669"/>
    <property type="project" value="InterPro"/>
</dbReference>
<dbReference type="Gene3D" id="3.30.428.10">
    <property type="entry name" value="HIT-like"/>
    <property type="match status" value="1"/>
</dbReference>
<evidence type="ECO:0000313" key="4">
    <source>
        <dbReference type="Proteomes" id="UP000076842"/>
    </source>
</evidence>
<dbReference type="AlphaFoldDB" id="A0A165JP20"/>
<organism evidence="3 4">
    <name type="scientific">Calocera cornea HHB12733</name>
    <dbReference type="NCBI Taxonomy" id="1353952"/>
    <lineage>
        <taxon>Eukaryota</taxon>
        <taxon>Fungi</taxon>
        <taxon>Dikarya</taxon>
        <taxon>Basidiomycota</taxon>
        <taxon>Agaricomycotina</taxon>
        <taxon>Dacrymycetes</taxon>
        <taxon>Dacrymycetales</taxon>
        <taxon>Dacrymycetaceae</taxon>
        <taxon>Calocera</taxon>
    </lineage>
</organism>
<dbReference type="SUPFAM" id="SSF54197">
    <property type="entry name" value="HIT-like"/>
    <property type="match status" value="1"/>
</dbReference>
<evidence type="ECO:0000313" key="3">
    <source>
        <dbReference type="EMBL" id="KZT62092.1"/>
    </source>
</evidence>
<protein>
    <submittedName>
        <fullName evidence="3">Scavenger mRNA decapping enzyme</fullName>
    </submittedName>
</protein>
<dbReference type="STRING" id="1353952.A0A165JP20"/>
<dbReference type="InParanoid" id="A0A165JP20"/>
<dbReference type="FunCoup" id="A0A165JP20">
    <property type="interactions" value="450"/>
</dbReference>
<dbReference type="PANTHER" id="PTHR12978">
    <property type="entry name" value="HISTIDINE TRIAD HIT PROTEIN MEMBER"/>
    <property type="match status" value="1"/>
</dbReference>
<evidence type="ECO:0000256" key="2">
    <source>
        <dbReference type="PIRSR" id="PIRSR028973-1"/>
    </source>
</evidence>
<gene>
    <name evidence="3" type="ORF">CALCODRAFT_276910</name>
</gene>
<dbReference type="InterPro" id="IPR008594">
    <property type="entry name" value="DcpS/DCS2"/>
</dbReference>
<dbReference type="OrthoDB" id="10264956at2759"/>
<dbReference type="Pfam" id="PF11969">
    <property type="entry name" value="DcpS_C"/>
    <property type="match status" value="1"/>
</dbReference>
<sequence>MASETANLSGTAENPSVDLSLFTFTRVLNEDPHAKTIAILGTYPSSSHQSALHATDTAGPSSASESQAILIMNKTHFDSASIDEYVRSDIGEVKVLGINDIYNWLLGWTKSSTEAPRGADVKMTLIRDATEVHIRKYSRQKMIMVHETPELYRSVVVPWVDAIPPERIQWVHNILEGKTSETILSATPTHVLLPDLKWDQSTLSSLYLVAIIRDHTLRSIRNLRKPHAAMLKEVRADARRVAKETWGVDPGQLRMYFHYVPSYYHLHIHVTALTLSMGGMSVGQAHLLDDVISLLELDPDDGPGIMQRRTLTYVLGEQHGLYEGMTSAQGNPEVVS</sequence>
<reference evidence="3 4" key="1">
    <citation type="journal article" date="2016" name="Mol. Biol. Evol.">
        <title>Comparative Genomics of Early-Diverging Mushroom-Forming Fungi Provides Insights into the Origins of Lignocellulose Decay Capabilities.</title>
        <authorList>
            <person name="Nagy L.G."/>
            <person name="Riley R."/>
            <person name="Tritt A."/>
            <person name="Adam C."/>
            <person name="Daum C."/>
            <person name="Floudas D."/>
            <person name="Sun H."/>
            <person name="Yadav J.S."/>
            <person name="Pangilinan J."/>
            <person name="Larsson K.H."/>
            <person name="Matsuura K."/>
            <person name="Barry K."/>
            <person name="Labutti K."/>
            <person name="Kuo R."/>
            <person name="Ohm R.A."/>
            <person name="Bhattacharya S.S."/>
            <person name="Shirouzu T."/>
            <person name="Yoshinaga Y."/>
            <person name="Martin F.M."/>
            <person name="Grigoriev I.V."/>
            <person name="Hibbett D.S."/>
        </authorList>
    </citation>
    <scope>NUCLEOTIDE SEQUENCE [LARGE SCALE GENOMIC DNA]</scope>
    <source>
        <strain evidence="3 4">HHB12733</strain>
    </source>
</reference>
<dbReference type="GO" id="GO:0000932">
    <property type="term" value="C:P-body"/>
    <property type="evidence" value="ECO:0007669"/>
    <property type="project" value="TreeGrafter"/>
</dbReference>
<name>A0A165JP20_9BASI</name>
<dbReference type="GO" id="GO:0000340">
    <property type="term" value="F:RNA 7-methylguanosine cap binding"/>
    <property type="evidence" value="ECO:0007669"/>
    <property type="project" value="TreeGrafter"/>
</dbReference>
<dbReference type="SUPFAM" id="SSF102860">
    <property type="entry name" value="mRNA decapping enzyme DcpS N-terminal domain"/>
    <property type="match status" value="1"/>
</dbReference>
<dbReference type="Proteomes" id="UP000076842">
    <property type="component" value="Unassembled WGS sequence"/>
</dbReference>
<accession>A0A165JP20</accession>
<dbReference type="GO" id="GO:0000290">
    <property type="term" value="P:deadenylation-dependent decapping of nuclear-transcribed mRNA"/>
    <property type="evidence" value="ECO:0007669"/>
    <property type="project" value="InterPro"/>
</dbReference>